<evidence type="ECO:0000256" key="1">
    <source>
        <dbReference type="SAM" id="MobiDB-lite"/>
    </source>
</evidence>
<feature type="transmembrane region" description="Helical" evidence="2">
    <location>
        <begin position="216"/>
        <end position="234"/>
    </location>
</feature>
<feature type="transmembrane region" description="Helical" evidence="2">
    <location>
        <begin position="94"/>
        <end position="114"/>
    </location>
</feature>
<dbReference type="PANTHER" id="PTHR41282">
    <property type="entry name" value="CONSERVED TRANSMEMBRANE PROTEIN-RELATED"/>
    <property type="match status" value="1"/>
</dbReference>
<dbReference type="EMBL" id="SLWR01000004">
    <property type="protein sequence ID" value="TCO48356.1"/>
    <property type="molecule type" value="Genomic_DNA"/>
</dbReference>
<dbReference type="PIRSF" id="PIRSF009160">
    <property type="entry name" value="UCP009160"/>
    <property type="match status" value="1"/>
</dbReference>
<feature type="transmembrane region" description="Helical" evidence="2">
    <location>
        <begin position="150"/>
        <end position="172"/>
    </location>
</feature>
<organism evidence="3 4">
    <name type="scientific">Kribbella antiqua</name>
    <dbReference type="NCBI Taxonomy" id="2512217"/>
    <lineage>
        <taxon>Bacteria</taxon>
        <taxon>Bacillati</taxon>
        <taxon>Actinomycetota</taxon>
        <taxon>Actinomycetes</taxon>
        <taxon>Propionibacteriales</taxon>
        <taxon>Kribbellaceae</taxon>
        <taxon>Kribbella</taxon>
    </lineage>
</organism>
<keyword evidence="2" id="KW-0812">Transmembrane</keyword>
<dbReference type="PANTHER" id="PTHR41282:SF1">
    <property type="entry name" value="CONSERVED TRANSMEMBRANE PROTEIN-RELATED"/>
    <property type="match status" value="1"/>
</dbReference>
<feature type="compositionally biased region" description="Polar residues" evidence="1">
    <location>
        <begin position="1"/>
        <end position="12"/>
    </location>
</feature>
<feature type="transmembrane region" description="Helical" evidence="2">
    <location>
        <begin position="121"/>
        <end position="144"/>
    </location>
</feature>
<feature type="transmembrane region" description="Helical" evidence="2">
    <location>
        <begin position="184"/>
        <end position="204"/>
    </location>
</feature>
<comment type="caution">
    <text evidence="3">The sequence shown here is derived from an EMBL/GenBank/DDBJ whole genome shotgun (WGS) entry which is preliminary data.</text>
</comment>
<feature type="compositionally biased region" description="Low complexity" evidence="1">
    <location>
        <begin position="15"/>
        <end position="31"/>
    </location>
</feature>
<evidence type="ECO:0000256" key="2">
    <source>
        <dbReference type="SAM" id="Phobius"/>
    </source>
</evidence>
<evidence type="ECO:0000313" key="3">
    <source>
        <dbReference type="EMBL" id="TCO48356.1"/>
    </source>
</evidence>
<feature type="compositionally biased region" description="Gly residues" evidence="1">
    <location>
        <begin position="32"/>
        <end position="49"/>
    </location>
</feature>
<feature type="transmembrane region" description="Helical" evidence="2">
    <location>
        <begin position="67"/>
        <end position="88"/>
    </location>
</feature>
<feature type="region of interest" description="Disordered" evidence="1">
    <location>
        <begin position="1"/>
        <end position="57"/>
    </location>
</feature>
<sequence>MQSSNPVLNRSSAFAPGQGQAYPGAAPYGQPGPYGYGQPGQYGGPGGPGQQYQGAPADSRPMTLDDVIVKTSLTLGVVVLTAALAWWWTPDNLVTPVFLAGALLGFAMAMVLSFSRRVNPVLVMVYAAAEGAFLGIGSKFIAAWVGDSGIIVQAVLATMVTAGLTLATYKYFNIKVTPRFTRMVIVATMGFAGVLLINLVLSLFGVGTGISGMGPMGLLFAAIGAGLAVFNLILDFDMIEQGVRHGAPQNEAWRAAFGLTVTLVWLYWNLLRILAILRGGD</sequence>
<name>A0A4R2IVG6_9ACTN</name>
<accession>A0A4R2IVG6</accession>
<evidence type="ECO:0000313" key="4">
    <source>
        <dbReference type="Proteomes" id="UP000295573"/>
    </source>
</evidence>
<keyword evidence="2" id="KW-0472">Membrane</keyword>
<protein>
    <submittedName>
        <fullName evidence="3">Putative YccA/Bax inhibitor family protein</fullName>
    </submittedName>
</protein>
<reference evidence="3 4" key="1">
    <citation type="journal article" date="2015" name="Stand. Genomic Sci.">
        <title>Genomic Encyclopedia of Bacterial and Archaeal Type Strains, Phase III: the genomes of soil and plant-associated and newly described type strains.</title>
        <authorList>
            <person name="Whitman W.B."/>
            <person name="Woyke T."/>
            <person name="Klenk H.P."/>
            <person name="Zhou Y."/>
            <person name="Lilburn T.G."/>
            <person name="Beck B.J."/>
            <person name="De Vos P."/>
            <person name="Vandamme P."/>
            <person name="Eisen J.A."/>
            <person name="Garrity G."/>
            <person name="Hugenholtz P."/>
            <person name="Kyrpides N.C."/>
        </authorList>
    </citation>
    <scope>NUCLEOTIDE SEQUENCE [LARGE SCALE GENOMIC DNA]</scope>
    <source>
        <strain evidence="3 4">VKM Ac-2541</strain>
    </source>
</reference>
<feature type="transmembrane region" description="Helical" evidence="2">
    <location>
        <begin position="255"/>
        <end position="277"/>
    </location>
</feature>
<keyword evidence="4" id="KW-1185">Reference proteome</keyword>
<keyword evidence="2" id="KW-1133">Transmembrane helix</keyword>
<dbReference type="OrthoDB" id="116480at2"/>
<dbReference type="InterPro" id="IPR010539">
    <property type="entry name" value="BaxI_1-like"/>
</dbReference>
<dbReference type="AlphaFoldDB" id="A0A4R2IVG6"/>
<dbReference type="Proteomes" id="UP000295573">
    <property type="component" value="Unassembled WGS sequence"/>
</dbReference>
<dbReference type="Pfam" id="PF12811">
    <property type="entry name" value="BaxI_1"/>
    <property type="match status" value="1"/>
</dbReference>
<gene>
    <name evidence="3" type="ORF">EV646_104173</name>
</gene>
<proteinExistence type="predicted"/>